<name>H8XSR5_FLAIG</name>
<accession>H8XSR5</accession>
<evidence type="ECO:0008006" key="3">
    <source>
        <dbReference type="Google" id="ProtNLM"/>
    </source>
</evidence>
<keyword evidence="2" id="KW-1185">Reference proteome</keyword>
<dbReference type="KEGG" id="fin:KQS_03320"/>
<gene>
    <name evidence="1" type="ordered locus">KQS_03320</name>
</gene>
<dbReference type="RefSeq" id="WP_014387792.1">
    <property type="nucleotide sequence ID" value="NC_017025.1"/>
</dbReference>
<dbReference type="AlphaFoldDB" id="H8XSR5"/>
<dbReference type="InterPro" id="IPR026350">
    <property type="entry name" value="GxxExxY"/>
</dbReference>
<sequence>MDENDITYKIRGCIFNVYNNLGPGLFESVYEAALLYELNKAGLKAKNQVELAVHYDDVLLDVAFKIDILVEDCILIELKSVEELSKVHYKQVITYLKLSDIPIGILVNFNTDNINLSTKRIVNNFIEH</sequence>
<proteinExistence type="predicted"/>
<evidence type="ECO:0000313" key="2">
    <source>
        <dbReference type="Proteomes" id="UP000007599"/>
    </source>
</evidence>
<dbReference type="NCBIfam" id="TIGR04256">
    <property type="entry name" value="GxxExxY"/>
    <property type="match status" value="1"/>
</dbReference>
<reference evidence="1 2" key="1">
    <citation type="journal article" date="2012" name="J. Bacteriol.">
        <title>Complete Genome Sequence of Flavobacterium indicum GPSTA100-9T, Isolated from Warm Spring Water.</title>
        <authorList>
            <person name="Barbier P."/>
            <person name="Houel A."/>
            <person name="Loux V."/>
            <person name="Poulain J."/>
            <person name="Bernardet J.F."/>
            <person name="Touchon M."/>
            <person name="Duchaud E."/>
        </authorList>
    </citation>
    <scope>NUCLEOTIDE SEQUENCE [LARGE SCALE GENOMIC DNA]</scope>
    <source>
        <strain evidence="2">DSM 17447 / CIP 109464 / GPTSA100-9</strain>
    </source>
</reference>
<dbReference type="Pfam" id="PF13366">
    <property type="entry name" value="PDDEXK_3"/>
    <property type="match status" value="1"/>
</dbReference>
<dbReference type="Proteomes" id="UP000007599">
    <property type="component" value="Chromosome I"/>
</dbReference>
<dbReference type="OrthoDB" id="1119698at2"/>
<dbReference type="STRING" id="1094466.KQS_03320"/>
<protein>
    <recommendedName>
        <fullName evidence="3">GxxExxY protein</fullName>
    </recommendedName>
</protein>
<dbReference type="PATRIC" id="fig|1094466.5.peg.654"/>
<dbReference type="EMBL" id="HE774682">
    <property type="protein sequence ID" value="CCG52650.1"/>
    <property type="molecule type" value="Genomic_DNA"/>
</dbReference>
<dbReference type="HOGENOM" id="CLU_134960_1_0_10"/>
<dbReference type="eggNOG" id="COG0614">
    <property type="taxonomic scope" value="Bacteria"/>
</dbReference>
<organism evidence="1 2">
    <name type="scientific">Flavobacterium indicum (strain DSM 17447 / CIP 109464 / GPTSA100-9)</name>
    <dbReference type="NCBI Taxonomy" id="1094466"/>
    <lineage>
        <taxon>Bacteria</taxon>
        <taxon>Pseudomonadati</taxon>
        <taxon>Bacteroidota</taxon>
        <taxon>Flavobacteriia</taxon>
        <taxon>Flavobacteriales</taxon>
        <taxon>Flavobacteriaceae</taxon>
        <taxon>Flavobacterium</taxon>
    </lineage>
</organism>
<reference evidence="2" key="2">
    <citation type="submission" date="2012-03" db="EMBL/GenBank/DDBJ databases">
        <title>Complete genome sequence of Flavobacterium indicum GPTSA100-9T, isolated from warm spring water.</title>
        <authorList>
            <person name="Barbier P."/>
            <person name="Houel A."/>
            <person name="Loux V."/>
            <person name="Poulain J."/>
            <person name="Bernardet J.-F."/>
            <person name="Touchon M."/>
            <person name="Duchaud E."/>
        </authorList>
    </citation>
    <scope>NUCLEOTIDE SEQUENCE [LARGE SCALE GENOMIC DNA]</scope>
    <source>
        <strain evidence="2">DSM 17447 / CIP 109464 / GPTSA100-9</strain>
    </source>
</reference>
<evidence type="ECO:0000313" key="1">
    <source>
        <dbReference type="EMBL" id="CCG52650.1"/>
    </source>
</evidence>